<dbReference type="EMBL" id="JBHTAH010000003">
    <property type="protein sequence ID" value="MFC7068883.1"/>
    <property type="molecule type" value="Genomic_DNA"/>
</dbReference>
<protein>
    <submittedName>
        <fullName evidence="2">Uncharacterized protein</fullName>
    </submittedName>
</protein>
<feature type="compositionally biased region" description="Basic and acidic residues" evidence="1">
    <location>
        <begin position="1"/>
        <end position="14"/>
    </location>
</feature>
<evidence type="ECO:0000256" key="1">
    <source>
        <dbReference type="SAM" id="MobiDB-lite"/>
    </source>
</evidence>
<feature type="region of interest" description="Disordered" evidence="1">
    <location>
        <begin position="1"/>
        <end position="23"/>
    </location>
</feature>
<dbReference type="GeneID" id="81125871"/>
<dbReference type="RefSeq" id="WP_284031009.1">
    <property type="nucleotide sequence ID" value="NZ_CP126154.1"/>
</dbReference>
<evidence type="ECO:0000313" key="3">
    <source>
        <dbReference type="Proteomes" id="UP001596461"/>
    </source>
</evidence>
<proteinExistence type="predicted"/>
<keyword evidence="3" id="KW-1185">Reference proteome</keyword>
<accession>A0ABD5WAZ1</accession>
<reference evidence="2 3" key="1">
    <citation type="journal article" date="2019" name="Int. J. Syst. Evol. Microbiol.">
        <title>The Global Catalogue of Microorganisms (GCM) 10K type strain sequencing project: providing services to taxonomists for standard genome sequencing and annotation.</title>
        <authorList>
            <consortium name="The Broad Institute Genomics Platform"/>
            <consortium name="The Broad Institute Genome Sequencing Center for Infectious Disease"/>
            <person name="Wu L."/>
            <person name="Ma J."/>
        </authorList>
    </citation>
    <scope>NUCLEOTIDE SEQUENCE [LARGE SCALE GENOMIC DNA]</scope>
    <source>
        <strain evidence="2 3">DT31</strain>
    </source>
</reference>
<name>A0ABD5WAZ1_9EURY</name>
<comment type="caution">
    <text evidence="2">The sequence shown here is derived from an EMBL/GenBank/DDBJ whole genome shotgun (WGS) entry which is preliminary data.</text>
</comment>
<gene>
    <name evidence="2" type="ORF">ACFQL9_04440</name>
</gene>
<organism evidence="2 3">
    <name type="scientific">Halobaculum lipolyticum</name>
    <dbReference type="NCBI Taxonomy" id="3032001"/>
    <lineage>
        <taxon>Archaea</taxon>
        <taxon>Methanobacteriati</taxon>
        <taxon>Methanobacteriota</taxon>
        <taxon>Stenosarchaea group</taxon>
        <taxon>Halobacteria</taxon>
        <taxon>Halobacteriales</taxon>
        <taxon>Haloferacaceae</taxon>
        <taxon>Halobaculum</taxon>
    </lineage>
</organism>
<sequence length="50" mass="5769">MEERDSPYVFRDEPNDPVGTGTDLTDEEVVIIDGRAMTYRTYRGDEETAR</sequence>
<evidence type="ECO:0000313" key="2">
    <source>
        <dbReference type="EMBL" id="MFC7068883.1"/>
    </source>
</evidence>
<dbReference type="AlphaFoldDB" id="A0ABD5WAZ1"/>
<dbReference type="Proteomes" id="UP001596461">
    <property type="component" value="Unassembled WGS sequence"/>
</dbReference>